<protein>
    <recommendedName>
        <fullName evidence="3">Late embryogenesis abundant protein LEA-2 subgroup domain-containing protein</fullName>
    </recommendedName>
</protein>
<accession>A0A6B0SSG1</accession>
<name>A0A6B0SSG1_9EURY</name>
<reference evidence="1 2" key="1">
    <citation type="submission" date="2019-12" db="EMBL/GenBank/DDBJ databases">
        <title>Isolation and characterization of three novel carbon monoxide-oxidizing members of Halobacteria from salione crusts and soils.</title>
        <authorList>
            <person name="Myers M.R."/>
            <person name="King G.M."/>
        </authorList>
    </citation>
    <scope>NUCLEOTIDE SEQUENCE [LARGE SCALE GENOMIC DNA]</scope>
    <source>
        <strain evidence="1 2">WSA2</strain>
    </source>
</reference>
<evidence type="ECO:0008006" key="3">
    <source>
        <dbReference type="Google" id="ProtNLM"/>
    </source>
</evidence>
<organism evidence="1 2">
    <name type="scientific">Halobaculum saliterrae</name>
    <dbReference type="NCBI Taxonomy" id="2073113"/>
    <lineage>
        <taxon>Archaea</taxon>
        <taxon>Methanobacteriati</taxon>
        <taxon>Methanobacteriota</taxon>
        <taxon>Stenosarchaea group</taxon>
        <taxon>Halobacteria</taxon>
        <taxon>Halobacteriales</taxon>
        <taxon>Haloferacaceae</taxon>
        <taxon>Halobaculum</taxon>
    </lineage>
</organism>
<evidence type="ECO:0000313" key="2">
    <source>
        <dbReference type="Proteomes" id="UP000437065"/>
    </source>
</evidence>
<sequence>MVRSSRSQRALLAGLVVVLAVSAAAFVATASAQLAWQQRDTIDFRPADYELVDGDDPVLRVTFEVRNPTSVDARVRTGSLVVYDGDPAAGDALTVPRTERLEGDRDATVAAGETATVSLVASVSPDTVEQAQSAIDSGRAVPSGTFAVTVRGRSFQADV</sequence>
<dbReference type="Proteomes" id="UP000437065">
    <property type="component" value="Unassembled WGS sequence"/>
</dbReference>
<comment type="caution">
    <text evidence="1">The sequence shown here is derived from an EMBL/GenBank/DDBJ whole genome shotgun (WGS) entry which is preliminary data.</text>
</comment>
<evidence type="ECO:0000313" key="1">
    <source>
        <dbReference type="EMBL" id="MXR41477.1"/>
    </source>
</evidence>
<dbReference type="EMBL" id="WUUS01000005">
    <property type="protein sequence ID" value="MXR41477.1"/>
    <property type="molecule type" value="Genomic_DNA"/>
</dbReference>
<gene>
    <name evidence="1" type="ORF">GRX01_09020</name>
</gene>
<dbReference type="RefSeq" id="WP_159665980.1">
    <property type="nucleotide sequence ID" value="NZ_WUUS01000005.1"/>
</dbReference>
<dbReference type="AlphaFoldDB" id="A0A6B0SSG1"/>
<proteinExistence type="predicted"/>
<keyword evidence="2" id="KW-1185">Reference proteome</keyword>